<dbReference type="Proteomes" id="UP001219525">
    <property type="component" value="Unassembled WGS sequence"/>
</dbReference>
<dbReference type="EMBL" id="JARJCW010000006">
    <property type="protein sequence ID" value="KAJ7223374.1"/>
    <property type="molecule type" value="Genomic_DNA"/>
</dbReference>
<evidence type="ECO:0000313" key="1">
    <source>
        <dbReference type="EMBL" id="KAJ7223374.1"/>
    </source>
</evidence>
<proteinExistence type="predicted"/>
<sequence length="144" mass="17493">MHQHSLAHPLIPGYCAPTATAIHYWAVKQIYEFCVEHAYPGLFAYLWENWYRSGRWELWARSAHPTIPRLRTTMICESHWRLIKHDYLPHFHSPRLDLLAYVLVQKLTPHYYEKFTDFVTISNRSRLEDLPCWRKPFKKLWRDL</sequence>
<reference evidence="1" key="1">
    <citation type="submission" date="2023-03" db="EMBL/GenBank/DDBJ databases">
        <title>Massive genome expansion in bonnet fungi (Mycena s.s.) driven by repeated elements and novel gene families across ecological guilds.</title>
        <authorList>
            <consortium name="Lawrence Berkeley National Laboratory"/>
            <person name="Harder C.B."/>
            <person name="Miyauchi S."/>
            <person name="Viragh M."/>
            <person name="Kuo A."/>
            <person name="Thoen E."/>
            <person name="Andreopoulos B."/>
            <person name="Lu D."/>
            <person name="Skrede I."/>
            <person name="Drula E."/>
            <person name="Henrissat B."/>
            <person name="Morin E."/>
            <person name="Kohler A."/>
            <person name="Barry K."/>
            <person name="LaButti K."/>
            <person name="Morin E."/>
            <person name="Salamov A."/>
            <person name="Lipzen A."/>
            <person name="Mereny Z."/>
            <person name="Hegedus B."/>
            <person name="Baldrian P."/>
            <person name="Stursova M."/>
            <person name="Weitz H."/>
            <person name="Taylor A."/>
            <person name="Grigoriev I.V."/>
            <person name="Nagy L.G."/>
            <person name="Martin F."/>
            <person name="Kauserud H."/>
        </authorList>
    </citation>
    <scope>NUCLEOTIDE SEQUENCE</scope>
    <source>
        <strain evidence="1">9144</strain>
    </source>
</reference>
<protein>
    <submittedName>
        <fullName evidence="1">Uncharacterized protein</fullName>
    </submittedName>
</protein>
<comment type="caution">
    <text evidence="1">The sequence shown here is derived from an EMBL/GenBank/DDBJ whole genome shotgun (WGS) entry which is preliminary data.</text>
</comment>
<keyword evidence="2" id="KW-1185">Reference proteome</keyword>
<dbReference type="AlphaFoldDB" id="A0AAD6YM29"/>
<gene>
    <name evidence="1" type="ORF">GGX14DRAFT_310039</name>
</gene>
<evidence type="ECO:0000313" key="2">
    <source>
        <dbReference type="Proteomes" id="UP001219525"/>
    </source>
</evidence>
<accession>A0AAD6YM29</accession>
<organism evidence="1 2">
    <name type="scientific">Mycena pura</name>
    <dbReference type="NCBI Taxonomy" id="153505"/>
    <lineage>
        <taxon>Eukaryota</taxon>
        <taxon>Fungi</taxon>
        <taxon>Dikarya</taxon>
        <taxon>Basidiomycota</taxon>
        <taxon>Agaricomycotina</taxon>
        <taxon>Agaricomycetes</taxon>
        <taxon>Agaricomycetidae</taxon>
        <taxon>Agaricales</taxon>
        <taxon>Marasmiineae</taxon>
        <taxon>Mycenaceae</taxon>
        <taxon>Mycena</taxon>
    </lineage>
</organism>
<feature type="non-terminal residue" evidence="1">
    <location>
        <position position="144"/>
    </location>
</feature>
<name>A0AAD6YM29_9AGAR</name>